<name>A0A0G1KTF0_UNCK3</name>
<proteinExistence type="predicted"/>
<evidence type="ECO:0000313" key="1">
    <source>
        <dbReference type="EMBL" id="KKT86805.1"/>
    </source>
</evidence>
<accession>A0A0G1KTF0</accession>
<gene>
    <name evidence="1" type="ORF">VE97_C0017G0004</name>
</gene>
<protein>
    <submittedName>
        <fullName evidence="1">Uncharacterized protein</fullName>
    </submittedName>
</protein>
<dbReference type="Proteomes" id="UP000033958">
    <property type="component" value="Unassembled WGS sequence"/>
</dbReference>
<comment type="caution">
    <text evidence="1">The sequence shown here is derived from an EMBL/GenBank/DDBJ whole genome shotgun (WGS) entry which is preliminary data.</text>
</comment>
<dbReference type="AlphaFoldDB" id="A0A0G1KTF0"/>
<dbReference type="EMBL" id="LCJZ01000017">
    <property type="protein sequence ID" value="KKT86805.1"/>
    <property type="molecule type" value="Genomic_DNA"/>
</dbReference>
<reference evidence="1 2" key="1">
    <citation type="journal article" date="2015" name="Nature">
        <title>rRNA introns, odd ribosomes, and small enigmatic genomes across a large radiation of phyla.</title>
        <authorList>
            <person name="Brown C.T."/>
            <person name="Hug L.A."/>
            <person name="Thomas B.C."/>
            <person name="Sharon I."/>
            <person name="Castelle C.J."/>
            <person name="Singh A."/>
            <person name="Wilkins M.J."/>
            <person name="Williams K.H."/>
            <person name="Banfield J.F."/>
        </authorList>
    </citation>
    <scope>NUCLEOTIDE SEQUENCE [LARGE SCALE GENOMIC DNA]</scope>
</reference>
<organism evidence="1 2">
    <name type="scientific">candidate division Kazan bacterium GW2011_GWB1_45_10</name>
    <dbReference type="NCBI Taxonomy" id="1620411"/>
    <lineage>
        <taxon>Bacteria</taxon>
        <taxon>Bacteria division Kazan-3B-28</taxon>
    </lineage>
</organism>
<evidence type="ECO:0000313" key="2">
    <source>
        <dbReference type="Proteomes" id="UP000033958"/>
    </source>
</evidence>
<sequence length="96" mass="10790">MGQLKIVDGPTKQELKDALFEGDYLHRQPVQFTVYDSPQGSRRKCFIDSVERQIGGNEEWQFAGEVEISKHGGSLCKVKGVFSTATRQGLLIFDLE</sequence>